<dbReference type="InterPro" id="IPR036869">
    <property type="entry name" value="J_dom_sf"/>
</dbReference>
<dbReference type="SMART" id="SM00271">
    <property type="entry name" value="DnaJ"/>
    <property type="match status" value="1"/>
</dbReference>
<feature type="domain" description="J" evidence="2">
    <location>
        <begin position="75"/>
        <end position="137"/>
    </location>
</feature>
<reference evidence="4" key="1">
    <citation type="journal article" date="2017" name="Environ. Microbiol. Rep.">
        <title>Genetic Diversity of Marine Anaerobic Ammonium-Oxidizing Bacteria as Revealed by Genomic and Proteomic Analyses of 'Candidatus Scalindua japonica'.</title>
        <authorList>
            <person name="Oshiki M."/>
            <person name="Mizuto K."/>
            <person name="Kimura Z."/>
            <person name="Kindaichi T."/>
            <person name="Satoh H."/>
            <person name="Okabe S."/>
        </authorList>
    </citation>
    <scope>NUCLEOTIDE SEQUENCE [LARGE SCALE GENOMIC DNA]</scope>
    <source>
        <strain evidence="4">husup-a2</strain>
    </source>
</reference>
<keyword evidence="1" id="KW-1133">Transmembrane helix</keyword>
<name>A0A286U1D3_9BACT</name>
<evidence type="ECO:0000313" key="3">
    <source>
        <dbReference type="EMBL" id="GAX61949.1"/>
    </source>
</evidence>
<sequence>MNKYTLFFLLILLVVYIVSPLDLFPFVFDDLIALGFLLYFWRKFKNRKNQRGYNSGKRSQSNIKSEPVGQMSLDEAYKLLNVSHETPWSEVQKAYKEKMAKSHPDKVAHLGKELQEKAEELTVEINKAYNIIKRYKS</sequence>
<evidence type="ECO:0000313" key="4">
    <source>
        <dbReference type="Proteomes" id="UP000218542"/>
    </source>
</evidence>
<dbReference type="OrthoDB" id="9779622at2"/>
<dbReference type="CDD" id="cd06257">
    <property type="entry name" value="DnaJ"/>
    <property type="match status" value="1"/>
</dbReference>
<dbReference type="InterPro" id="IPR001623">
    <property type="entry name" value="DnaJ_domain"/>
</dbReference>
<keyword evidence="1" id="KW-0472">Membrane</keyword>
<dbReference type="RefSeq" id="WP_096895323.1">
    <property type="nucleotide sequence ID" value="NZ_BAOS01000028.1"/>
</dbReference>
<dbReference type="Gene3D" id="1.10.287.110">
    <property type="entry name" value="DnaJ domain"/>
    <property type="match status" value="1"/>
</dbReference>
<evidence type="ECO:0000259" key="2">
    <source>
        <dbReference type="PROSITE" id="PS50076"/>
    </source>
</evidence>
<organism evidence="3 4">
    <name type="scientific">Candidatus Scalindua japonica</name>
    <dbReference type="NCBI Taxonomy" id="1284222"/>
    <lineage>
        <taxon>Bacteria</taxon>
        <taxon>Pseudomonadati</taxon>
        <taxon>Planctomycetota</taxon>
        <taxon>Candidatus Brocadiia</taxon>
        <taxon>Candidatus Brocadiales</taxon>
        <taxon>Candidatus Scalinduaceae</taxon>
        <taxon>Candidatus Scalindua</taxon>
    </lineage>
</organism>
<dbReference type="AlphaFoldDB" id="A0A286U1D3"/>
<feature type="transmembrane region" description="Helical" evidence="1">
    <location>
        <begin position="6"/>
        <end position="39"/>
    </location>
</feature>
<dbReference type="PRINTS" id="PR00625">
    <property type="entry name" value="JDOMAIN"/>
</dbReference>
<dbReference type="Proteomes" id="UP000218542">
    <property type="component" value="Unassembled WGS sequence"/>
</dbReference>
<protein>
    <submittedName>
        <fullName evidence="3">Heat shock protein</fullName>
    </submittedName>
</protein>
<gene>
    <name evidence="3" type="ORF">SCALIN_C28_0151</name>
</gene>
<dbReference type="Pfam" id="PF00226">
    <property type="entry name" value="DnaJ"/>
    <property type="match status" value="1"/>
</dbReference>
<keyword evidence="1" id="KW-0812">Transmembrane</keyword>
<keyword evidence="4" id="KW-1185">Reference proteome</keyword>
<proteinExistence type="predicted"/>
<evidence type="ECO:0000256" key="1">
    <source>
        <dbReference type="SAM" id="Phobius"/>
    </source>
</evidence>
<comment type="caution">
    <text evidence="3">The sequence shown here is derived from an EMBL/GenBank/DDBJ whole genome shotgun (WGS) entry which is preliminary data.</text>
</comment>
<dbReference type="SUPFAM" id="SSF46565">
    <property type="entry name" value="Chaperone J-domain"/>
    <property type="match status" value="1"/>
</dbReference>
<dbReference type="PROSITE" id="PS50076">
    <property type="entry name" value="DNAJ_2"/>
    <property type="match status" value="1"/>
</dbReference>
<dbReference type="EMBL" id="BAOS01000028">
    <property type="protein sequence ID" value="GAX61949.1"/>
    <property type="molecule type" value="Genomic_DNA"/>
</dbReference>
<accession>A0A286U1D3</accession>
<keyword evidence="3" id="KW-0346">Stress response</keyword>